<feature type="region of interest" description="Disordered" evidence="1">
    <location>
        <begin position="59"/>
        <end position="80"/>
    </location>
</feature>
<keyword evidence="3" id="KW-1185">Reference proteome</keyword>
<sequence>MGHCRIQFSCDFICALKNRQDNGLPATHAYWRSVGRRVYTSDVRHIGYNDTQSINWCSRPRSSSMSERSSHPSKVCEHGARRGHCSLEQVQNRKET</sequence>
<proteinExistence type="predicted"/>
<accession>A0ABR3D2G5</accession>
<evidence type="ECO:0000313" key="3">
    <source>
        <dbReference type="Proteomes" id="UP001451303"/>
    </source>
</evidence>
<gene>
    <name evidence="2" type="ORF">QR685DRAFT_574955</name>
</gene>
<comment type="caution">
    <text evidence="2">The sequence shown here is derived from an EMBL/GenBank/DDBJ whole genome shotgun (WGS) entry which is preliminary data.</text>
</comment>
<evidence type="ECO:0000313" key="2">
    <source>
        <dbReference type="EMBL" id="KAL0466890.1"/>
    </source>
</evidence>
<evidence type="ECO:0000256" key="1">
    <source>
        <dbReference type="SAM" id="MobiDB-lite"/>
    </source>
</evidence>
<evidence type="ECO:0008006" key="4">
    <source>
        <dbReference type="Google" id="ProtNLM"/>
    </source>
</evidence>
<dbReference type="EMBL" id="JAVLET010000011">
    <property type="protein sequence ID" value="KAL0466890.1"/>
    <property type="molecule type" value="Genomic_DNA"/>
</dbReference>
<organism evidence="2 3">
    <name type="scientific">Neurospora intermedia</name>
    <dbReference type="NCBI Taxonomy" id="5142"/>
    <lineage>
        <taxon>Eukaryota</taxon>
        <taxon>Fungi</taxon>
        <taxon>Dikarya</taxon>
        <taxon>Ascomycota</taxon>
        <taxon>Pezizomycotina</taxon>
        <taxon>Sordariomycetes</taxon>
        <taxon>Sordariomycetidae</taxon>
        <taxon>Sordariales</taxon>
        <taxon>Sordariaceae</taxon>
        <taxon>Neurospora</taxon>
    </lineage>
</organism>
<dbReference type="Proteomes" id="UP001451303">
    <property type="component" value="Unassembled WGS sequence"/>
</dbReference>
<feature type="compositionally biased region" description="Basic and acidic residues" evidence="1">
    <location>
        <begin position="68"/>
        <end position="80"/>
    </location>
</feature>
<protein>
    <recommendedName>
        <fullName evidence="4">Questionable protein</fullName>
    </recommendedName>
</protein>
<reference evidence="2 3" key="1">
    <citation type="submission" date="2023-09" db="EMBL/GenBank/DDBJ databases">
        <title>Multi-omics analysis of a traditional fermented food reveals byproduct-associated fungal strains for waste-to-food upcycling.</title>
        <authorList>
            <consortium name="Lawrence Berkeley National Laboratory"/>
            <person name="Rekdal V.M."/>
            <person name="Villalobos-Escobedo J.M."/>
            <person name="Rodriguez-Valeron N."/>
            <person name="Garcia M.O."/>
            <person name="Vasquez D.P."/>
            <person name="Damayanti I."/>
            <person name="Sorensen P.M."/>
            <person name="Baidoo E.E."/>
            <person name="De Carvalho A.C."/>
            <person name="Riley R."/>
            <person name="Lipzen A."/>
            <person name="He G."/>
            <person name="Yan M."/>
            <person name="Haridas S."/>
            <person name="Daum C."/>
            <person name="Yoshinaga Y."/>
            <person name="Ng V."/>
            <person name="Grigoriev I.V."/>
            <person name="Munk R."/>
            <person name="Nuraida L."/>
            <person name="Wijaya C.H."/>
            <person name="Morales P.-C."/>
            <person name="Keasling J.D."/>
        </authorList>
    </citation>
    <scope>NUCLEOTIDE SEQUENCE [LARGE SCALE GENOMIC DNA]</scope>
    <source>
        <strain evidence="2 3">FGSC 2613</strain>
    </source>
</reference>
<name>A0ABR3D2G5_NEUIN</name>